<dbReference type="InterPro" id="IPR036061">
    <property type="entry name" value="CheW-like_dom_sf"/>
</dbReference>
<dbReference type="PROSITE" id="PS50851">
    <property type="entry name" value="CHEW"/>
    <property type="match status" value="1"/>
</dbReference>
<dbReference type="InterPro" id="IPR004105">
    <property type="entry name" value="CheA-like_dim"/>
</dbReference>
<feature type="region of interest" description="Disordered" evidence="12">
    <location>
        <begin position="261"/>
        <end position="311"/>
    </location>
</feature>
<dbReference type="InterPro" id="IPR051315">
    <property type="entry name" value="Bact_Chemotaxis_CheA"/>
</dbReference>
<feature type="compositionally biased region" description="Low complexity" evidence="12">
    <location>
        <begin position="296"/>
        <end position="310"/>
    </location>
</feature>
<dbReference type="Gene3D" id="1.10.287.560">
    <property type="entry name" value="Histidine kinase CheA-like, homodimeric domain"/>
    <property type="match status" value="1"/>
</dbReference>
<evidence type="ECO:0000256" key="10">
    <source>
        <dbReference type="ARBA" id="ARBA00023012"/>
    </source>
</evidence>
<sequence length="692" mass="75655">MDMNQYLSMFIDESNDHLQSLNENMLQLEGSPEDLGIVQVIFRSAHTLKGMAATMGFEDLASLTHKMENVLDLVRNEKLKMQDFIFDTLFKSLDALETMVQDITEGGEGKADVSSIVASLQAIESGEWTGGTAAPAAAVNQSSSTVTPSAVELDEFQYSVLDQSIAEGHRVLYIEVLVSEQSQLKGVRAYMVFDLLERSGEIVKSFPTVQDIEQEKFERSFSLYYITTKEAQELEKGIMSISEIESAKVIQLDQETLQQMTNQAAATAEMEAAPVPAPVDASPESVSSSKDEPKKPAATKTATPKQAAAPSRTIRVDIERLDVLMNLFSELLIDRSRLEQLASETGNNDLSDTVAHLSRVSTDLQNIVLKLRMVPVDTVFNRFPRMIRDLAKTLDKKIDLVITGAETELDRTVIDEIGDPLVHLLRNAVDHGVESIAERVAAGKPELGTVNLRAFHSGNHVFIEIEDDGKGIYRDNLLRTAVKRGVVTEEQGAKMSDDEVNQLLFAPGFSTADKISDISGRGVGLDVVKSKITSLGGNVTIHSTPGKGTNFSVQLPLTLSIIAAMLVRLGSEKYAVPLSSIVETAIVQREQVRNIHGNRMITFRESLIPYLSLSEVFGVPDFNDADEQETEIVVIRKGERLAAVAVEEFIGQNEIVLKSMGTYLPGIEGISGATILGDGQVALILDPNAFIK</sequence>
<dbReference type="Pfam" id="PF07194">
    <property type="entry name" value="P2"/>
    <property type="match status" value="1"/>
</dbReference>
<dbReference type="Pfam" id="PF02895">
    <property type="entry name" value="H-kinase_dim"/>
    <property type="match status" value="1"/>
</dbReference>
<dbReference type="CDD" id="cd00088">
    <property type="entry name" value="HPT"/>
    <property type="match status" value="1"/>
</dbReference>
<proteinExistence type="predicted"/>
<dbReference type="InterPro" id="IPR037052">
    <property type="entry name" value="CheA-like_P2_sf"/>
</dbReference>
<dbReference type="SUPFAM" id="SSF47226">
    <property type="entry name" value="Histidine-containing phosphotransfer domain, HPT domain"/>
    <property type="match status" value="1"/>
</dbReference>
<dbReference type="EMBL" id="JAROCD010000003">
    <property type="protein sequence ID" value="MDN4601134.1"/>
    <property type="molecule type" value="Genomic_DNA"/>
</dbReference>
<accession>A0ABT8J7R7</accession>
<feature type="domain" description="HPt" evidence="15">
    <location>
        <begin position="1"/>
        <end position="103"/>
    </location>
</feature>
<dbReference type="Gene3D" id="3.30.70.1110">
    <property type="entry name" value="Histidine kinase CheA-like, P2 response regulator-binding domain"/>
    <property type="match status" value="1"/>
</dbReference>
<feature type="modified residue" description="Phosphohistidine" evidence="11">
    <location>
        <position position="46"/>
    </location>
</feature>
<evidence type="ECO:0000259" key="13">
    <source>
        <dbReference type="PROSITE" id="PS50109"/>
    </source>
</evidence>
<evidence type="ECO:0000259" key="15">
    <source>
        <dbReference type="PROSITE" id="PS50894"/>
    </source>
</evidence>
<dbReference type="Pfam" id="PF01627">
    <property type="entry name" value="Hpt"/>
    <property type="match status" value="1"/>
</dbReference>
<dbReference type="Gene3D" id="2.30.30.40">
    <property type="entry name" value="SH3 Domains"/>
    <property type="match status" value="1"/>
</dbReference>
<evidence type="ECO:0000313" key="16">
    <source>
        <dbReference type="EMBL" id="MDN4601134.1"/>
    </source>
</evidence>
<dbReference type="SUPFAM" id="SSF55052">
    <property type="entry name" value="CheY-binding domain of CheA"/>
    <property type="match status" value="1"/>
</dbReference>
<evidence type="ECO:0000256" key="9">
    <source>
        <dbReference type="ARBA" id="ARBA00022840"/>
    </source>
</evidence>
<evidence type="ECO:0000256" key="12">
    <source>
        <dbReference type="SAM" id="MobiDB-lite"/>
    </source>
</evidence>
<dbReference type="SMART" id="SM01231">
    <property type="entry name" value="H-kinase_dim"/>
    <property type="match status" value="1"/>
</dbReference>
<keyword evidence="7" id="KW-0547">Nucleotide-binding</keyword>
<evidence type="ECO:0000256" key="11">
    <source>
        <dbReference type="PROSITE-ProRule" id="PRU00110"/>
    </source>
</evidence>
<dbReference type="PROSITE" id="PS50109">
    <property type="entry name" value="HIS_KIN"/>
    <property type="match status" value="1"/>
</dbReference>
<dbReference type="SUPFAM" id="SSF55874">
    <property type="entry name" value="ATPase domain of HSP90 chaperone/DNA topoisomerase II/histidine kinase"/>
    <property type="match status" value="1"/>
</dbReference>
<feature type="domain" description="CheW-like" evidence="14">
    <location>
        <begin position="561"/>
        <end position="692"/>
    </location>
</feature>
<dbReference type="SUPFAM" id="SSF47384">
    <property type="entry name" value="Homodimeric domain of signal transducing histidine kinase"/>
    <property type="match status" value="1"/>
</dbReference>
<evidence type="ECO:0000256" key="7">
    <source>
        <dbReference type="ARBA" id="ARBA00022741"/>
    </source>
</evidence>
<evidence type="ECO:0000256" key="4">
    <source>
        <dbReference type="ARBA" id="ARBA00022500"/>
    </source>
</evidence>
<dbReference type="Gene3D" id="1.20.120.160">
    <property type="entry name" value="HPT domain"/>
    <property type="match status" value="1"/>
</dbReference>
<keyword evidence="17" id="KW-1185">Reference proteome</keyword>
<feature type="domain" description="Histidine kinase" evidence="13">
    <location>
        <begin position="309"/>
        <end position="559"/>
    </location>
</feature>
<dbReference type="Proteomes" id="UP001174205">
    <property type="component" value="Unassembled WGS sequence"/>
</dbReference>
<dbReference type="InterPro" id="IPR005467">
    <property type="entry name" value="His_kinase_dom"/>
</dbReference>
<comment type="catalytic activity">
    <reaction evidence="1">
        <text>ATP + protein L-histidine = ADP + protein N-phospho-L-histidine.</text>
        <dbReference type="EC" id="2.7.13.3"/>
    </reaction>
</comment>
<dbReference type="Pfam" id="PF02518">
    <property type="entry name" value="HATPase_c"/>
    <property type="match status" value="1"/>
</dbReference>
<evidence type="ECO:0000256" key="8">
    <source>
        <dbReference type="ARBA" id="ARBA00022777"/>
    </source>
</evidence>
<dbReference type="SMART" id="SM00260">
    <property type="entry name" value="CheW"/>
    <property type="match status" value="1"/>
</dbReference>
<dbReference type="CDD" id="cd16916">
    <property type="entry name" value="HATPase_CheA-like"/>
    <property type="match status" value="1"/>
</dbReference>
<dbReference type="Gene3D" id="3.30.565.10">
    <property type="entry name" value="Histidine kinase-like ATPase, C-terminal domain"/>
    <property type="match status" value="1"/>
</dbReference>
<dbReference type="SUPFAM" id="SSF50341">
    <property type="entry name" value="CheW-like"/>
    <property type="match status" value="1"/>
</dbReference>
<evidence type="ECO:0000256" key="3">
    <source>
        <dbReference type="ARBA" id="ARBA00021495"/>
    </source>
</evidence>
<dbReference type="RefSeq" id="WP_301245971.1">
    <property type="nucleotide sequence ID" value="NZ_JAROCD010000003.1"/>
</dbReference>
<reference evidence="16" key="1">
    <citation type="submission" date="2023-03" db="EMBL/GenBank/DDBJ databases">
        <title>MT1 and MT2 Draft Genomes of Novel Species.</title>
        <authorList>
            <person name="Venkateswaran K."/>
        </authorList>
    </citation>
    <scope>NUCLEOTIDE SEQUENCE</scope>
    <source>
        <strain evidence="16">F6_3S_P_1C</strain>
    </source>
</reference>
<name>A0ABT8J7R7_9BACL</name>
<dbReference type="PRINTS" id="PR00344">
    <property type="entry name" value="BCTRLSENSOR"/>
</dbReference>
<protein>
    <recommendedName>
        <fullName evidence="3">Chemotaxis protein CheA</fullName>
        <ecNumber evidence="2">2.7.13.3</ecNumber>
    </recommendedName>
</protein>
<dbReference type="InterPro" id="IPR003594">
    <property type="entry name" value="HATPase_dom"/>
</dbReference>
<dbReference type="InterPro" id="IPR037006">
    <property type="entry name" value="CheA-like_homodim_sf"/>
</dbReference>
<evidence type="ECO:0000259" key="14">
    <source>
        <dbReference type="PROSITE" id="PS50851"/>
    </source>
</evidence>
<dbReference type="Pfam" id="PF01584">
    <property type="entry name" value="CheW"/>
    <property type="match status" value="1"/>
</dbReference>
<keyword evidence="10" id="KW-0902">Two-component regulatory system</keyword>
<dbReference type="InterPro" id="IPR010808">
    <property type="entry name" value="CheA_P2-bd"/>
</dbReference>
<evidence type="ECO:0000256" key="5">
    <source>
        <dbReference type="ARBA" id="ARBA00022553"/>
    </source>
</evidence>
<keyword evidence="9" id="KW-0067">ATP-binding</keyword>
<dbReference type="InterPro" id="IPR004358">
    <property type="entry name" value="Sig_transdc_His_kin-like_C"/>
</dbReference>
<dbReference type="PANTHER" id="PTHR43395:SF1">
    <property type="entry name" value="CHEMOTAXIS PROTEIN CHEA"/>
    <property type="match status" value="1"/>
</dbReference>
<dbReference type="InterPro" id="IPR036890">
    <property type="entry name" value="HATPase_C_sf"/>
</dbReference>
<dbReference type="InterPro" id="IPR036641">
    <property type="entry name" value="HPT_dom_sf"/>
</dbReference>
<keyword evidence="5 11" id="KW-0597">Phosphoprotein</keyword>
<feature type="compositionally biased region" description="Low complexity" evidence="12">
    <location>
        <begin position="264"/>
        <end position="288"/>
    </location>
</feature>
<keyword evidence="8" id="KW-0418">Kinase</keyword>
<dbReference type="InterPro" id="IPR002545">
    <property type="entry name" value="CheW-lke_dom"/>
</dbReference>
<dbReference type="InterPro" id="IPR036097">
    <property type="entry name" value="HisK_dim/P_sf"/>
</dbReference>
<evidence type="ECO:0000256" key="1">
    <source>
        <dbReference type="ARBA" id="ARBA00000085"/>
    </source>
</evidence>
<dbReference type="EC" id="2.7.13.3" evidence="2"/>
<keyword evidence="6" id="KW-0808">Transferase</keyword>
<organism evidence="16 17">
    <name type="scientific">Paenibacillus vandeheii</name>
    <dbReference type="NCBI Taxonomy" id="3035917"/>
    <lineage>
        <taxon>Bacteria</taxon>
        <taxon>Bacillati</taxon>
        <taxon>Bacillota</taxon>
        <taxon>Bacilli</taxon>
        <taxon>Bacillales</taxon>
        <taxon>Paenibacillaceae</taxon>
        <taxon>Paenibacillus</taxon>
    </lineage>
</organism>
<dbReference type="InterPro" id="IPR008207">
    <property type="entry name" value="Sig_transdc_His_kin_Hpt_dom"/>
</dbReference>
<dbReference type="PANTHER" id="PTHR43395">
    <property type="entry name" value="SENSOR HISTIDINE KINASE CHEA"/>
    <property type="match status" value="1"/>
</dbReference>
<dbReference type="PROSITE" id="PS50894">
    <property type="entry name" value="HPT"/>
    <property type="match status" value="1"/>
</dbReference>
<dbReference type="InterPro" id="IPR035891">
    <property type="entry name" value="CheY-binding_CheA"/>
</dbReference>
<dbReference type="SMART" id="SM00387">
    <property type="entry name" value="HATPase_c"/>
    <property type="match status" value="1"/>
</dbReference>
<evidence type="ECO:0000256" key="2">
    <source>
        <dbReference type="ARBA" id="ARBA00012438"/>
    </source>
</evidence>
<dbReference type="SMART" id="SM00073">
    <property type="entry name" value="HPT"/>
    <property type="match status" value="1"/>
</dbReference>
<comment type="caution">
    <text evidence="16">The sequence shown here is derived from an EMBL/GenBank/DDBJ whole genome shotgun (WGS) entry which is preliminary data.</text>
</comment>
<dbReference type="CDD" id="cd00731">
    <property type="entry name" value="CheA_reg"/>
    <property type="match status" value="1"/>
</dbReference>
<keyword evidence="4" id="KW-0145">Chemotaxis</keyword>
<gene>
    <name evidence="16" type="ORF">P5G61_07870</name>
</gene>
<evidence type="ECO:0000313" key="17">
    <source>
        <dbReference type="Proteomes" id="UP001174205"/>
    </source>
</evidence>
<evidence type="ECO:0000256" key="6">
    <source>
        <dbReference type="ARBA" id="ARBA00022679"/>
    </source>
</evidence>